<keyword evidence="2" id="KW-1185">Reference proteome</keyword>
<dbReference type="SUPFAM" id="SSF54690">
    <property type="entry name" value="Molybdopterin synthase subunit MoaE"/>
    <property type="match status" value="1"/>
</dbReference>
<gene>
    <name evidence="1" type="ORF">N1028_16980</name>
</gene>
<dbReference type="Proteomes" id="UP001165587">
    <property type="component" value="Unassembled WGS sequence"/>
</dbReference>
<dbReference type="EMBL" id="JANLCK010000012">
    <property type="protein sequence ID" value="MCS5727590.1"/>
    <property type="molecule type" value="Genomic_DNA"/>
</dbReference>
<organism evidence="1 2">
    <name type="scientific">Herbiconiux oxytropis</name>
    <dbReference type="NCBI Taxonomy" id="2970915"/>
    <lineage>
        <taxon>Bacteria</taxon>
        <taxon>Bacillati</taxon>
        <taxon>Actinomycetota</taxon>
        <taxon>Actinomycetes</taxon>
        <taxon>Micrococcales</taxon>
        <taxon>Microbacteriaceae</taxon>
        <taxon>Herbiconiux</taxon>
    </lineage>
</organism>
<dbReference type="AlphaFoldDB" id="A0AA41XJD4"/>
<accession>A0AA41XJD4</accession>
<dbReference type="Gene3D" id="3.90.1170.40">
    <property type="entry name" value="Molybdopterin biosynthesis MoaE subunit"/>
    <property type="match status" value="1"/>
</dbReference>
<sequence>MSGSAESGAVDAVRFATVSAEPIAVEQCIDAVSRDHAGAVVSFAGVVRDHDEGKGVTALSYTGHPSAQDAIEEAARQIAAAHPETVVAVAHRVGDLVVGDIALACAVSSAHRQEAFAACSELVDLVKQTVPIWKEQLFDDGSSEWVAALG</sequence>
<evidence type="ECO:0000313" key="2">
    <source>
        <dbReference type="Proteomes" id="UP001165587"/>
    </source>
</evidence>
<proteinExistence type="predicted"/>
<dbReference type="CDD" id="cd00756">
    <property type="entry name" value="MoaE"/>
    <property type="match status" value="1"/>
</dbReference>
<protein>
    <submittedName>
        <fullName evidence="1">Molybdenum cofactor biosynthesis protein MoaE</fullName>
    </submittedName>
</protein>
<dbReference type="InterPro" id="IPR036563">
    <property type="entry name" value="MoaE_sf"/>
</dbReference>
<evidence type="ECO:0000313" key="1">
    <source>
        <dbReference type="EMBL" id="MCS5727590.1"/>
    </source>
</evidence>
<comment type="caution">
    <text evidence="1">The sequence shown here is derived from an EMBL/GenBank/DDBJ whole genome shotgun (WGS) entry which is preliminary data.</text>
</comment>
<dbReference type="PANTHER" id="PTHR23404">
    <property type="entry name" value="MOLYBDOPTERIN SYNTHASE RELATED"/>
    <property type="match status" value="1"/>
</dbReference>
<dbReference type="GO" id="GO:0006777">
    <property type="term" value="P:Mo-molybdopterin cofactor biosynthetic process"/>
    <property type="evidence" value="ECO:0007669"/>
    <property type="project" value="InterPro"/>
</dbReference>
<name>A0AA41XJD4_9MICO</name>
<dbReference type="InterPro" id="IPR003448">
    <property type="entry name" value="Mopterin_biosynth_MoaE"/>
</dbReference>
<reference evidence="1" key="1">
    <citation type="submission" date="2022-08" db="EMBL/GenBank/DDBJ databases">
        <authorList>
            <person name="Deng Y."/>
            <person name="Han X.-F."/>
            <person name="Zhang Y.-Q."/>
        </authorList>
    </citation>
    <scope>NUCLEOTIDE SEQUENCE</scope>
    <source>
        <strain evidence="1">CPCC 203407</strain>
    </source>
</reference>
<dbReference type="RefSeq" id="WP_259530590.1">
    <property type="nucleotide sequence ID" value="NZ_JANLCK010000012.1"/>
</dbReference>
<dbReference type="Pfam" id="PF02391">
    <property type="entry name" value="MoaE"/>
    <property type="match status" value="1"/>
</dbReference>